<protein>
    <recommendedName>
        <fullName evidence="4">ATP-dependent DNA helicase</fullName>
    </recommendedName>
</protein>
<reference evidence="2" key="1">
    <citation type="submission" date="2023-10" db="EMBL/GenBank/DDBJ databases">
        <authorList>
            <person name="Chen Y."/>
            <person name="Shah S."/>
            <person name="Dougan E. K."/>
            <person name="Thang M."/>
            <person name="Chan C."/>
        </authorList>
    </citation>
    <scope>NUCLEOTIDE SEQUENCE [LARGE SCALE GENOMIC DNA]</scope>
</reference>
<keyword evidence="3" id="KW-1185">Reference proteome</keyword>
<proteinExistence type="predicted"/>
<dbReference type="PANTHER" id="PTHR47642:SF5">
    <property type="entry name" value="ATP-DEPENDENT DNA HELICASE"/>
    <property type="match status" value="1"/>
</dbReference>
<dbReference type="InterPro" id="IPR027417">
    <property type="entry name" value="P-loop_NTPase"/>
</dbReference>
<evidence type="ECO:0000313" key="3">
    <source>
        <dbReference type="Proteomes" id="UP001189429"/>
    </source>
</evidence>
<feature type="compositionally biased region" description="Low complexity" evidence="1">
    <location>
        <begin position="83"/>
        <end position="93"/>
    </location>
</feature>
<organism evidence="2 3">
    <name type="scientific">Prorocentrum cordatum</name>
    <dbReference type="NCBI Taxonomy" id="2364126"/>
    <lineage>
        <taxon>Eukaryota</taxon>
        <taxon>Sar</taxon>
        <taxon>Alveolata</taxon>
        <taxon>Dinophyceae</taxon>
        <taxon>Prorocentrales</taxon>
        <taxon>Prorocentraceae</taxon>
        <taxon>Prorocentrum</taxon>
    </lineage>
</organism>
<dbReference type="Gene3D" id="3.40.50.300">
    <property type="entry name" value="P-loop containing nucleotide triphosphate hydrolases"/>
    <property type="match status" value="2"/>
</dbReference>
<evidence type="ECO:0008006" key="4">
    <source>
        <dbReference type="Google" id="ProtNLM"/>
    </source>
</evidence>
<dbReference type="InterPro" id="IPR051055">
    <property type="entry name" value="PIF1_helicase"/>
</dbReference>
<gene>
    <name evidence="2" type="ORF">PCOR1329_LOCUS65408</name>
</gene>
<feature type="region of interest" description="Disordered" evidence="1">
    <location>
        <begin position="67"/>
        <end position="117"/>
    </location>
</feature>
<accession>A0ABN9WD66</accession>
<dbReference type="CDD" id="cd18809">
    <property type="entry name" value="SF1_C_RecD"/>
    <property type="match status" value="1"/>
</dbReference>
<dbReference type="PANTHER" id="PTHR47642">
    <property type="entry name" value="ATP-DEPENDENT DNA HELICASE"/>
    <property type="match status" value="1"/>
</dbReference>
<dbReference type="SUPFAM" id="SSF52540">
    <property type="entry name" value="P-loop containing nucleoside triphosphate hydrolases"/>
    <property type="match status" value="2"/>
</dbReference>
<evidence type="ECO:0000256" key="1">
    <source>
        <dbReference type="SAM" id="MobiDB-lite"/>
    </source>
</evidence>
<dbReference type="Pfam" id="PF13604">
    <property type="entry name" value="AAA_30"/>
    <property type="match status" value="1"/>
</dbReference>
<sequence length="1063" mass="120430">MSSERSSYKKWVELREAFRRKHKGVLTGAAEDMRLQLPRRAMEEEGLECAVWPHLYPRTNMCETHVRLSDVRRQEKQKRRRQGSSSESSDSGSNADEQSTDGEAAGPRDPGDFAKKQRNSAKASFLAKVLGPVIGYGSDTDLVQFVYDLWLWSSLGSKRNALAGQMPMRLAAGGHSFTPAYCKLRHDALIDAVKQLGLPSLFIAVSPYEWSFPYARWVEDEMRKELRSKTHLPVAETLRIAHVLGQTVEGFLTGANNAKKKSNKNNKKGWEKHVFGASDGSGKNTVRVHFARAEFQDGKRKRYVGEHEAASQFYHGRGTVHVHLLVWLENEASIGLEEAIAATSPIDNPELKSLVEGSQRSHTGSGWPVREAPSMFDEDARALRLHRTKADHMKRNKKGELEGVRAYIKDVLSALYCHVDVLGADDKAGMLLRYVTPYVPKFSDSFCDEWLADQASDYSIARRVLTDYHPLEPEMAELPGIVREYMSSTWRGRQMSLMEYLRKANADGNIQQWIRREHKKHLEKANEGSAERVDDLEEFARQVQPKGDTLIAASYLSRYGDRYYGQWVLLHVPFRSVDDLWRTELDRVPEHLRYQALAFLHRPEMWRQADRIRETLELEAFREHHIANIIAMLHAHAALIDKYVAGDISKDDYAVEHYEQGVEGDREIYAPTPEQANVTNTIVNRVRANMEAKATTEDDWRGGSGKTTDVEHAVNDCVTNGARMFIVAPTGRLAATYRAKYPDLDVDTIHGAFLLFKPEQQMLELMIPYDLVIVDEVGQLPRWVYERLMTLWRAAEMYPTFVFLGDFFQLPGVEQTSARDSPLWHSACMQRLKLRAMIRCKCLLLRKKFEILRVAKPSVKQLRFILRGHKAPSAEYYDESAEGPSQETVSRILAETPHTLFLTVSRKACATLNDFAVQSLFSEDMPVAVLPADPESNVDNYDGAKFIDDKPLATPIFAGMRVVLTKNLNKAAGYVNGMGAEFLGMEGDAVCVRTDQGRVASVYPWTSENRTVHYPLRLGYASTLHKVQGATLQHITLWLDIAGMPAAAYVALSRVRHDADWRI</sequence>
<comment type="caution">
    <text evidence="2">The sequence shown here is derived from an EMBL/GenBank/DDBJ whole genome shotgun (WGS) entry which is preliminary data.</text>
</comment>
<name>A0ABN9WD66_9DINO</name>
<dbReference type="Gene3D" id="2.30.30.940">
    <property type="match status" value="1"/>
</dbReference>
<dbReference type="EMBL" id="CAUYUJ010018379">
    <property type="protein sequence ID" value="CAK0883129.1"/>
    <property type="molecule type" value="Genomic_DNA"/>
</dbReference>
<evidence type="ECO:0000313" key="2">
    <source>
        <dbReference type="EMBL" id="CAK0883129.1"/>
    </source>
</evidence>
<feature type="non-terminal residue" evidence="2">
    <location>
        <position position="1063"/>
    </location>
</feature>
<dbReference type="Proteomes" id="UP001189429">
    <property type="component" value="Unassembled WGS sequence"/>
</dbReference>